<proteinExistence type="predicted"/>
<evidence type="ECO:0000256" key="4">
    <source>
        <dbReference type="SAM" id="Phobius"/>
    </source>
</evidence>
<dbReference type="PANTHER" id="PTHR45138:SF9">
    <property type="entry name" value="DIGUANYLATE CYCLASE DGCM-RELATED"/>
    <property type="match status" value="1"/>
</dbReference>
<gene>
    <name evidence="6" type="ORF">JYB88_09170</name>
</gene>
<evidence type="ECO:0000313" key="7">
    <source>
        <dbReference type="Proteomes" id="UP000663281"/>
    </source>
</evidence>
<dbReference type="Gene3D" id="3.30.70.270">
    <property type="match status" value="1"/>
</dbReference>
<accession>A0A974XQ36</accession>
<comment type="catalytic activity">
    <reaction evidence="3">
        <text>2 GTP = 3',3'-c-di-GMP + 2 diphosphate</text>
        <dbReference type="Rhea" id="RHEA:24898"/>
        <dbReference type="ChEBI" id="CHEBI:33019"/>
        <dbReference type="ChEBI" id="CHEBI:37565"/>
        <dbReference type="ChEBI" id="CHEBI:58805"/>
        <dbReference type="EC" id="2.7.7.65"/>
    </reaction>
</comment>
<dbReference type="EC" id="2.7.7.65" evidence="2"/>
<dbReference type="SUPFAM" id="SSF55073">
    <property type="entry name" value="Nucleotide cyclase"/>
    <property type="match status" value="1"/>
</dbReference>
<feature type="domain" description="GGDEF" evidence="5">
    <location>
        <begin position="242"/>
        <end position="373"/>
    </location>
</feature>
<dbReference type="CDD" id="cd01949">
    <property type="entry name" value="GGDEF"/>
    <property type="match status" value="1"/>
</dbReference>
<dbReference type="GO" id="GO:0005886">
    <property type="term" value="C:plasma membrane"/>
    <property type="evidence" value="ECO:0007669"/>
    <property type="project" value="TreeGrafter"/>
</dbReference>
<dbReference type="GO" id="GO:0043709">
    <property type="term" value="P:cell adhesion involved in single-species biofilm formation"/>
    <property type="evidence" value="ECO:0007669"/>
    <property type="project" value="TreeGrafter"/>
</dbReference>
<keyword evidence="4" id="KW-0812">Transmembrane</keyword>
<keyword evidence="7" id="KW-1185">Reference proteome</keyword>
<feature type="transmembrane region" description="Helical" evidence="4">
    <location>
        <begin position="109"/>
        <end position="129"/>
    </location>
</feature>
<dbReference type="GO" id="GO:1902201">
    <property type="term" value="P:negative regulation of bacterial-type flagellum-dependent cell motility"/>
    <property type="evidence" value="ECO:0007669"/>
    <property type="project" value="TreeGrafter"/>
</dbReference>
<dbReference type="Pfam" id="PF00990">
    <property type="entry name" value="GGDEF"/>
    <property type="match status" value="1"/>
</dbReference>
<dbReference type="SMART" id="SM00267">
    <property type="entry name" value="GGDEF"/>
    <property type="match status" value="1"/>
</dbReference>
<evidence type="ECO:0000259" key="5">
    <source>
        <dbReference type="PROSITE" id="PS50887"/>
    </source>
</evidence>
<dbReference type="InterPro" id="IPR050469">
    <property type="entry name" value="Diguanylate_Cyclase"/>
</dbReference>
<dbReference type="InterPro" id="IPR029787">
    <property type="entry name" value="Nucleotide_cyclase"/>
</dbReference>
<dbReference type="RefSeq" id="WP_207323911.1">
    <property type="nucleotide sequence ID" value="NZ_CP071504.1"/>
</dbReference>
<keyword evidence="4" id="KW-1133">Transmembrane helix</keyword>
<feature type="transmembrane region" description="Helical" evidence="4">
    <location>
        <begin position="50"/>
        <end position="67"/>
    </location>
</feature>
<dbReference type="KEGG" id="scyp:JYB88_09170"/>
<feature type="transmembrane region" description="Helical" evidence="4">
    <location>
        <begin position="149"/>
        <end position="171"/>
    </location>
</feature>
<dbReference type="EMBL" id="CP071504">
    <property type="protein sequence ID" value="QSX28479.1"/>
    <property type="molecule type" value="Genomic_DNA"/>
</dbReference>
<dbReference type="PROSITE" id="PS50887">
    <property type="entry name" value="GGDEF"/>
    <property type="match status" value="1"/>
</dbReference>
<sequence>MTKSQVSAQIEPMPLIMRWQRLLQLGDLFSNRDHTKDFDGSRASQIHHRVQALAAIYMLVALGWMILDYISMPLAQFQAMVPARSFMAAGFMGLVFWQGRSSSLLLARFRLALLVLIPSAFYVYSAQLLEQSQQIYQYYPLITAVQLAVFPLTLIEGMVLALPVFFSVLLASQMSGYQIPQELMMTLVLLVALTLWAQMSQLFMLVSLYRQATRDPLTGLFNRRALFERLQTEVLRADRYLRSVTVLLLDLDRFKRVNDQYGHLVGDKVLQSFAVAAQKAVRNVDLVGRYGGEEFLVILPETDAKHALEVAERIRESCEALLVTTDDGEEVRFTTSIGLAQWQGPEDLAELVERADNALYRAKTAGRNRVEVA</sequence>
<dbReference type="NCBIfam" id="TIGR00254">
    <property type="entry name" value="GGDEF"/>
    <property type="match status" value="1"/>
</dbReference>
<evidence type="ECO:0000256" key="3">
    <source>
        <dbReference type="ARBA" id="ARBA00034247"/>
    </source>
</evidence>
<evidence type="ECO:0000256" key="1">
    <source>
        <dbReference type="ARBA" id="ARBA00001946"/>
    </source>
</evidence>
<evidence type="ECO:0000256" key="2">
    <source>
        <dbReference type="ARBA" id="ARBA00012528"/>
    </source>
</evidence>
<keyword evidence="4" id="KW-0472">Membrane</keyword>
<reference evidence="6 7" key="1">
    <citation type="submission" date="2021-03" db="EMBL/GenBank/DDBJ databases">
        <title>Novel species identification of genus Shewanella.</title>
        <authorList>
            <person name="Liu G."/>
            <person name="Zhang Q."/>
        </authorList>
    </citation>
    <scope>NUCLEOTIDE SEQUENCE [LARGE SCALE GENOMIC DNA]</scope>
    <source>
        <strain evidence="6 7">FJAT-53726</strain>
    </source>
</reference>
<dbReference type="InterPro" id="IPR000160">
    <property type="entry name" value="GGDEF_dom"/>
</dbReference>
<dbReference type="PANTHER" id="PTHR45138">
    <property type="entry name" value="REGULATORY COMPONENTS OF SENSORY TRANSDUCTION SYSTEM"/>
    <property type="match status" value="1"/>
</dbReference>
<evidence type="ECO:0000313" key="6">
    <source>
        <dbReference type="EMBL" id="QSX28479.1"/>
    </source>
</evidence>
<dbReference type="Proteomes" id="UP000663281">
    <property type="component" value="Chromosome"/>
</dbReference>
<name>A0A974XQ36_9GAMM</name>
<dbReference type="GO" id="GO:0052621">
    <property type="term" value="F:diguanylate cyclase activity"/>
    <property type="evidence" value="ECO:0007669"/>
    <property type="project" value="UniProtKB-EC"/>
</dbReference>
<protein>
    <recommendedName>
        <fullName evidence="2">diguanylate cyclase</fullName>
        <ecNumber evidence="2">2.7.7.65</ecNumber>
    </recommendedName>
</protein>
<feature type="transmembrane region" description="Helical" evidence="4">
    <location>
        <begin position="79"/>
        <end position="97"/>
    </location>
</feature>
<feature type="transmembrane region" description="Helical" evidence="4">
    <location>
        <begin position="183"/>
        <end position="209"/>
    </location>
</feature>
<dbReference type="FunFam" id="3.30.70.270:FF:000001">
    <property type="entry name" value="Diguanylate cyclase domain protein"/>
    <property type="match status" value="1"/>
</dbReference>
<dbReference type="InterPro" id="IPR043128">
    <property type="entry name" value="Rev_trsase/Diguanyl_cyclase"/>
</dbReference>
<dbReference type="AlphaFoldDB" id="A0A974XQ36"/>
<comment type="cofactor">
    <cofactor evidence="1">
        <name>Mg(2+)</name>
        <dbReference type="ChEBI" id="CHEBI:18420"/>
    </cofactor>
</comment>
<organism evidence="6 7">
    <name type="scientific">Shewanella cyperi</name>
    <dbReference type="NCBI Taxonomy" id="2814292"/>
    <lineage>
        <taxon>Bacteria</taxon>
        <taxon>Pseudomonadati</taxon>
        <taxon>Pseudomonadota</taxon>
        <taxon>Gammaproteobacteria</taxon>
        <taxon>Alteromonadales</taxon>
        <taxon>Shewanellaceae</taxon>
        <taxon>Shewanella</taxon>
    </lineage>
</organism>